<proteinExistence type="predicted"/>
<sequence length="173" mass="20014">MDTDKILELLFYTLPALITGAVAYSFFQKYTDNEEKKRQFLLRRSNQKQSLPLKLQAYERMALFLERINLTKILIRISPISSDKNDYANLLIAHIDQEFEHNLTQQIYMTDQCWALIITAKNSTMQMIRKAAISTEVTDADSLRQFILNDLLEKQTPGNAALAYIKDEVSSMI</sequence>
<dbReference type="EMBL" id="CP029187">
    <property type="protein sequence ID" value="AWI26182.1"/>
    <property type="molecule type" value="Genomic_DNA"/>
</dbReference>
<organism evidence="2 3">
    <name type="scientific">Flavobacterium pallidum</name>
    <dbReference type="NCBI Taxonomy" id="2172098"/>
    <lineage>
        <taxon>Bacteria</taxon>
        <taxon>Pseudomonadati</taxon>
        <taxon>Bacteroidota</taxon>
        <taxon>Flavobacteriia</taxon>
        <taxon>Flavobacteriales</taxon>
        <taxon>Flavobacteriaceae</taxon>
        <taxon>Flavobacterium</taxon>
    </lineage>
</organism>
<dbReference type="Pfam" id="PF25589">
    <property type="entry name" value="DUF7935"/>
    <property type="match status" value="1"/>
</dbReference>
<dbReference type="AlphaFoldDB" id="A0A2S1SIL4"/>
<evidence type="ECO:0000256" key="1">
    <source>
        <dbReference type="SAM" id="Phobius"/>
    </source>
</evidence>
<feature type="transmembrane region" description="Helical" evidence="1">
    <location>
        <begin position="6"/>
        <end position="27"/>
    </location>
</feature>
<reference evidence="2 3" key="1">
    <citation type="submission" date="2018-05" db="EMBL/GenBank/DDBJ databases">
        <title>Genome sequencing of Flavobacterium sp. HYN0049.</title>
        <authorList>
            <person name="Yi H."/>
            <person name="Baek C."/>
        </authorList>
    </citation>
    <scope>NUCLEOTIDE SEQUENCE [LARGE SCALE GENOMIC DNA]</scope>
    <source>
        <strain evidence="2 3">HYN0049</strain>
    </source>
</reference>
<accession>A0A2S1SIL4</accession>
<keyword evidence="3" id="KW-1185">Reference proteome</keyword>
<dbReference type="InterPro" id="IPR057695">
    <property type="entry name" value="DUF7935"/>
</dbReference>
<evidence type="ECO:0000313" key="2">
    <source>
        <dbReference type="EMBL" id="AWI26182.1"/>
    </source>
</evidence>
<dbReference type="KEGG" id="fpal:HYN49_09880"/>
<keyword evidence="1" id="KW-0812">Transmembrane</keyword>
<keyword evidence="1" id="KW-0472">Membrane</keyword>
<protein>
    <submittedName>
        <fullName evidence="2">Uncharacterized protein</fullName>
    </submittedName>
</protein>
<evidence type="ECO:0000313" key="3">
    <source>
        <dbReference type="Proteomes" id="UP000244937"/>
    </source>
</evidence>
<keyword evidence="1" id="KW-1133">Transmembrane helix</keyword>
<dbReference type="RefSeq" id="WP_108903960.1">
    <property type="nucleotide sequence ID" value="NZ_CP029187.1"/>
</dbReference>
<dbReference type="Proteomes" id="UP000244937">
    <property type="component" value="Chromosome"/>
</dbReference>
<name>A0A2S1SIL4_9FLAO</name>
<gene>
    <name evidence="2" type="ORF">HYN49_09880</name>
</gene>
<dbReference type="OrthoDB" id="1493032at2"/>